<keyword evidence="3" id="KW-1185">Reference proteome</keyword>
<sequence>MGWNPRRLQNPGSGGLMTCMKMNKLCSKLEYFLLNKSQLPSRDPVRPPSTKSGSKKIMEDALKKSQDKNIRRRKLKKRIIMEEEVQPKNILDLKRFIQKEIDEDVAGET</sequence>
<proteinExistence type="predicted"/>
<accession>A0ABS8T457</accession>
<feature type="compositionally biased region" description="Basic and acidic residues" evidence="1">
    <location>
        <begin position="56"/>
        <end position="69"/>
    </location>
</feature>
<dbReference type="Proteomes" id="UP000823775">
    <property type="component" value="Unassembled WGS sequence"/>
</dbReference>
<organism evidence="2 3">
    <name type="scientific">Datura stramonium</name>
    <name type="common">Jimsonweed</name>
    <name type="synonym">Common thornapple</name>
    <dbReference type="NCBI Taxonomy" id="4076"/>
    <lineage>
        <taxon>Eukaryota</taxon>
        <taxon>Viridiplantae</taxon>
        <taxon>Streptophyta</taxon>
        <taxon>Embryophyta</taxon>
        <taxon>Tracheophyta</taxon>
        <taxon>Spermatophyta</taxon>
        <taxon>Magnoliopsida</taxon>
        <taxon>eudicotyledons</taxon>
        <taxon>Gunneridae</taxon>
        <taxon>Pentapetalae</taxon>
        <taxon>asterids</taxon>
        <taxon>lamiids</taxon>
        <taxon>Solanales</taxon>
        <taxon>Solanaceae</taxon>
        <taxon>Solanoideae</taxon>
        <taxon>Datureae</taxon>
        <taxon>Datura</taxon>
    </lineage>
</organism>
<comment type="caution">
    <text evidence="2">The sequence shown here is derived from an EMBL/GenBank/DDBJ whole genome shotgun (WGS) entry which is preliminary data.</text>
</comment>
<feature type="region of interest" description="Disordered" evidence="1">
    <location>
        <begin position="37"/>
        <end position="69"/>
    </location>
</feature>
<evidence type="ECO:0000313" key="3">
    <source>
        <dbReference type="Proteomes" id="UP000823775"/>
    </source>
</evidence>
<reference evidence="2 3" key="1">
    <citation type="journal article" date="2021" name="BMC Genomics">
        <title>Datura genome reveals duplications of psychoactive alkaloid biosynthetic genes and high mutation rate following tissue culture.</title>
        <authorList>
            <person name="Rajewski A."/>
            <person name="Carter-House D."/>
            <person name="Stajich J."/>
            <person name="Litt A."/>
        </authorList>
    </citation>
    <scope>NUCLEOTIDE SEQUENCE [LARGE SCALE GENOMIC DNA]</scope>
    <source>
        <strain evidence="2">AR-01</strain>
    </source>
</reference>
<evidence type="ECO:0000256" key="1">
    <source>
        <dbReference type="SAM" id="MobiDB-lite"/>
    </source>
</evidence>
<gene>
    <name evidence="2" type="ORF">HAX54_002157</name>
</gene>
<protein>
    <submittedName>
        <fullName evidence="2">Uncharacterized protein</fullName>
    </submittedName>
</protein>
<name>A0ABS8T457_DATST</name>
<dbReference type="EMBL" id="JACEIK010001097">
    <property type="protein sequence ID" value="MCD7465938.1"/>
    <property type="molecule type" value="Genomic_DNA"/>
</dbReference>
<evidence type="ECO:0000313" key="2">
    <source>
        <dbReference type="EMBL" id="MCD7465938.1"/>
    </source>
</evidence>